<sequence length="266" mass="27746">MVLSLFLEGGLPLSESVFDSGSSSSSSIPSSFPAANLAARVTMSSCGFAEEECISACTFARASISSLETAQFVARCKASARVSSFWTVTLVSPKRLIAATSPILLGSVALTGSWPCQIVKIFFELVICLLSPPGILAGAYELDRMFAPGSGSSPPKGGGEVATGWKHTVLVLSGLSVVLLAKTDVPSHLALCVSHLGEGGGIFWAPPANVPATLDSRCVVPRGVNTGYVTVIGVYTERPVVPSDTWTREKSKDVRRGRLRAAVGDV</sequence>
<keyword evidence="2" id="KW-1185">Reference proteome</keyword>
<organism evidence="1 2">
    <name type="scientific">Arabis nemorensis</name>
    <dbReference type="NCBI Taxonomy" id="586526"/>
    <lineage>
        <taxon>Eukaryota</taxon>
        <taxon>Viridiplantae</taxon>
        <taxon>Streptophyta</taxon>
        <taxon>Embryophyta</taxon>
        <taxon>Tracheophyta</taxon>
        <taxon>Spermatophyta</taxon>
        <taxon>Magnoliopsida</taxon>
        <taxon>eudicotyledons</taxon>
        <taxon>Gunneridae</taxon>
        <taxon>Pentapetalae</taxon>
        <taxon>rosids</taxon>
        <taxon>malvids</taxon>
        <taxon>Brassicales</taxon>
        <taxon>Brassicaceae</taxon>
        <taxon>Arabideae</taxon>
        <taxon>Arabis</taxon>
    </lineage>
</organism>
<dbReference type="Proteomes" id="UP000489600">
    <property type="component" value="Unassembled WGS sequence"/>
</dbReference>
<protein>
    <submittedName>
        <fullName evidence="1">Uncharacterized protein</fullName>
    </submittedName>
</protein>
<evidence type="ECO:0000313" key="1">
    <source>
        <dbReference type="EMBL" id="VVB05500.1"/>
    </source>
</evidence>
<evidence type="ECO:0000313" key="2">
    <source>
        <dbReference type="Proteomes" id="UP000489600"/>
    </source>
</evidence>
<dbReference type="EMBL" id="CABITT030000005">
    <property type="protein sequence ID" value="VVB05500.1"/>
    <property type="molecule type" value="Genomic_DNA"/>
</dbReference>
<accession>A0A565BVZ2</accession>
<gene>
    <name evidence="1" type="ORF">ANE_LOCUS15944</name>
</gene>
<dbReference type="AlphaFoldDB" id="A0A565BVZ2"/>
<name>A0A565BVZ2_9BRAS</name>
<comment type="caution">
    <text evidence="1">The sequence shown here is derived from an EMBL/GenBank/DDBJ whole genome shotgun (WGS) entry which is preliminary data.</text>
</comment>
<reference evidence="1" key="1">
    <citation type="submission" date="2019-07" db="EMBL/GenBank/DDBJ databases">
        <authorList>
            <person name="Dittberner H."/>
        </authorList>
    </citation>
    <scope>NUCLEOTIDE SEQUENCE [LARGE SCALE GENOMIC DNA]</scope>
</reference>
<proteinExistence type="predicted"/>